<name>A0A9N9DNT6_9GLOM</name>
<accession>A0A9N9DNT6</accession>
<keyword evidence="3" id="KW-1185">Reference proteome</keyword>
<reference evidence="2" key="1">
    <citation type="submission" date="2021-06" db="EMBL/GenBank/DDBJ databases">
        <authorList>
            <person name="Kallberg Y."/>
            <person name="Tangrot J."/>
            <person name="Rosling A."/>
        </authorList>
    </citation>
    <scope>NUCLEOTIDE SEQUENCE</scope>
    <source>
        <strain evidence="2">CL551</strain>
    </source>
</reference>
<proteinExistence type="predicted"/>
<protein>
    <submittedName>
        <fullName evidence="2">16018_t:CDS:1</fullName>
    </submittedName>
</protein>
<evidence type="ECO:0000313" key="2">
    <source>
        <dbReference type="EMBL" id="CAG8642590.1"/>
    </source>
</evidence>
<dbReference type="PROSITE" id="PS51886">
    <property type="entry name" value="TLDC"/>
    <property type="match status" value="1"/>
</dbReference>
<organism evidence="2 3">
    <name type="scientific">Acaulospora morrowiae</name>
    <dbReference type="NCBI Taxonomy" id="94023"/>
    <lineage>
        <taxon>Eukaryota</taxon>
        <taxon>Fungi</taxon>
        <taxon>Fungi incertae sedis</taxon>
        <taxon>Mucoromycota</taxon>
        <taxon>Glomeromycotina</taxon>
        <taxon>Glomeromycetes</taxon>
        <taxon>Diversisporales</taxon>
        <taxon>Acaulosporaceae</taxon>
        <taxon>Acaulospora</taxon>
    </lineage>
</organism>
<feature type="domain" description="TLDc" evidence="1">
    <location>
        <begin position="75"/>
        <end position="245"/>
    </location>
</feature>
<dbReference type="Proteomes" id="UP000789342">
    <property type="component" value="Unassembled WGS sequence"/>
</dbReference>
<comment type="caution">
    <text evidence="2">The sequence shown here is derived from an EMBL/GenBank/DDBJ whole genome shotgun (WGS) entry which is preliminary data.</text>
</comment>
<evidence type="ECO:0000259" key="1">
    <source>
        <dbReference type="PROSITE" id="PS51886"/>
    </source>
</evidence>
<gene>
    <name evidence="2" type="ORF">AMORRO_LOCUS9585</name>
</gene>
<evidence type="ECO:0000313" key="3">
    <source>
        <dbReference type="Proteomes" id="UP000789342"/>
    </source>
</evidence>
<dbReference type="EMBL" id="CAJVPV010009552">
    <property type="protein sequence ID" value="CAG8642590.1"/>
    <property type="molecule type" value="Genomic_DNA"/>
</dbReference>
<sequence>MDWTSSDFEELGNILKPCIPLIRFEHISPDDFVLKVEPFRKILDQDLYEKILEYHFLSNFKPTSSNMKHRGVDSLLIGLRHIAHFSNWIDNNTTYTTSTSPYEFDLLLRGTKDGFTPKMFHSKCDYEGSTLTIIKIKGTNELLGGYNPFDWKSDNTYGQTKDSFIFNMNYMNPSMSIISRPIVSNPIGNNRDYGPCFRVDLYLDYYEFTKQCKCNCSQLHYRKSIFKDIEHVILDVEEYEVFRVTRK</sequence>
<dbReference type="AlphaFoldDB" id="A0A9N9DNT6"/>
<dbReference type="Pfam" id="PF07534">
    <property type="entry name" value="TLD"/>
    <property type="match status" value="1"/>
</dbReference>
<dbReference type="InterPro" id="IPR006571">
    <property type="entry name" value="TLDc_dom"/>
</dbReference>
<dbReference type="OrthoDB" id="2341909at2759"/>